<dbReference type="AlphaFoldDB" id="H7EHM1"/>
<dbReference type="Proteomes" id="UP000003571">
    <property type="component" value="Unassembled WGS sequence"/>
</dbReference>
<dbReference type="PATRIC" id="fig|907348.3.peg.290"/>
<protein>
    <submittedName>
        <fullName evidence="2">Putative transcriptional regulator, Crp/Fnr family</fullName>
    </submittedName>
</protein>
<dbReference type="SUPFAM" id="SSF51206">
    <property type="entry name" value="cAMP-binding domain-like"/>
    <property type="match status" value="2"/>
</dbReference>
<dbReference type="RefSeq" id="WP_002702186.1">
    <property type="nucleotide sequence ID" value="NZ_AGRW01000029.1"/>
</dbReference>
<dbReference type="Pfam" id="PF00027">
    <property type="entry name" value="cNMP_binding"/>
    <property type="match status" value="2"/>
</dbReference>
<dbReference type="Gene3D" id="2.60.120.10">
    <property type="entry name" value="Jelly Rolls"/>
    <property type="match status" value="2"/>
</dbReference>
<dbReference type="EMBL" id="AGRW01000029">
    <property type="protein sequence ID" value="EIC02897.1"/>
    <property type="molecule type" value="Genomic_DNA"/>
</dbReference>
<sequence length="446" mass="51011">MPKSISYNKGSIVYFEGDKDERVFILKQGTVALTSVDIQTKMTANTFIKEPGTFFGIKSAISHCPREETVTVVEPTVCIVLTTAEFEDIFKANKPLIMKMLRIFSTELRQVHKKTAELLNQDSFVNTEQGLLDVAKSFFDDAKWRSCVGACTRLIKANPTYAADSEFKSMVKISQSHLNEVTRMEEEQKKRLIADGEYNPYGNNGLSTDYQDEADRAFDIPAFKRFAKTYNDGEIIIEEYERGETFYLIQLGLVQLVKCVNGTNKNLDILRTGELFGEMAILDNSPRSATCIAKGRVDCLEFNKENFEMLITGTPQIALMLLKLFCKRILDQKRRFKMLLIDDKHARIADVFCMFEENGSMPTVTLPDDMKKKLKIMHSDKARVYSLSVQDIAHWAGLDVQKTEEECSRFEATGRIKILDSYMIISDITDMRRIVDTKLKMMNRMF</sequence>
<organism evidence="2 3">
    <name type="scientific">Treponema saccharophilum DSM 2985</name>
    <dbReference type="NCBI Taxonomy" id="907348"/>
    <lineage>
        <taxon>Bacteria</taxon>
        <taxon>Pseudomonadati</taxon>
        <taxon>Spirochaetota</taxon>
        <taxon>Spirochaetia</taxon>
        <taxon>Spirochaetales</taxon>
        <taxon>Treponemataceae</taxon>
        <taxon>Treponema</taxon>
    </lineage>
</organism>
<keyword evidence="3" id="KW-1185">Reference proteome</keyword>
<dbReference type="PANTHER" id="PTHR24567">
    <property type="entry name" value="CRP FAMILY TRANSCRIPTIONAL REGULATORY PROTEIN"/>
    <property type="match status" value="1"/>
</dbReference>
<dbReference type="SMART" id="SM00100">
    <property type="entry name" value="cNMP"/>
    <property type="match status" value="2"/>
</dbReference>
<dbReference type="InterPro" id="IPR018490">
    <property type="entry name" value="cNMP-bd_dom_sf"/>
</dbReference>
<gene>
    <name evidence="2" type="ORF">TresaDRAFT_2651</name>
</gene>
<evidence type="ECO:0000259" key="1">
    <source>
        <dbReference type="PROSITE" id="PS50042"/>
    </source>
</evidence>
<dbReference type="GO" id="GO:0005829">
    <property type="term" value="C:cytosol"/>
    <property type="evidence" value="ECO:0007669"/>
    <property type="project" value="TreeGrafter"/>
</dbReference>
<name>H7EHM1_9SPIR</name>
<comment type="caution">
    <text evidence="2">The sequence shown here is derived from an EMBL/GenBank/DDBJ whole genome shotgun (WGS) entry which is preliminary data.</text>
</comment>
<accession>H7EHM1</accession>
<dbReference type="PANTHER" id="PTHR24567:SF74">
    <property type="entry name" value="HTH-TYPE TRANSCRIPTIONAL REGULATOR ARCR"/>
    <property type="match status" value="1"/>
</dbReference>
<dbReference type="GO" id="GO:0003700">
    <property type="term" value="F:DNA-binding transcription factor activity"/>
    <property type="evidence" value="ECO:0007669"/>
    <property type="project" value="TreeGrafter"/>
</dbReference>
<dbReference type="STRING" id="907348.TresaDRAFT_2651"/>
<dbReference type="InterPro" id="IPR014710">
    <property type="entry name" value="RmlC-like_jellyroll"/>
</dbReference>
<dbReference type="PROSITE" id="PS50042">
    <property type="entry name" value="CNMP_BINDING_3"/>
    <property type="match status" value="2"/>
</dbReference>
<evidence type="ECO:0000313" key="3">
    <source>
        <dbReference type="Proteomes" id="UP000003571"/>
    </source>
</evidence>
<reference evidence="2 3" key="1">
    <citation type="submission" date="2011-09" db="EMBL/GenBank/DDBJ databases">
        <title>The draft genome of Treponema saccharophilum DSM 2985.</title>
        <authorList>
            <consortium name="US DOE Joint Genome Institute (JGI-PGF)"/>
            <person name="Lucas S."/>
            <person name="Copeland A."/>
            <person name="Lapidus A."/>
            <person name="Glavina del Rio T."/>
            <person name="Dalin E."/>
            <person name="Tice H."/>
            <person name="Bruce D."/>
            <person name="Goodwin L."/>
            <person name="Pitluck S."/>
            <person name="Peters L."/>
            <person name="Kyrpides N."/>
            <person name="Mavromatis K."/>
            <person name="Ivanova N."/>
            <person name="Markowitz V."/>
            <person name="Cheng J.-F."/>
            <person name="Hugenholtz P."/>
            <person name="Woyke T."/>
            <person name="Wu D."/>
            <person name="Gronow S."/>
            <person name="Wellnitz S."/>
            <person name="Brambilla E."/>
            <person name="Klenk H.-P."/>
            <person name="Eisen J.A."/>
        </authorList>
    </citation>
    <scope>NUCLEOTIDE SEQUENCE [LARGE SCALE GENOMIC DNA]</scope>
    <source>
        <strain evidence="2 3">DSM 2985</strain>
    </source>
</reference>
<dbReference type="eggNOG" id="COG0664">
    <property type="taxonomic scope" value="Bacteria"/>
</dbReference>
<dbReference type="InterPro" id="IPR050397">
    <property type="entry name" value="Env_Response_Regulators"/>
</dbReference>
<dbReference type="InterPro" id="IPR000595">
    <property type="entry name" value="cNMP-bd_dom"/>
</dbReference>
<dbReference type="PRINTS" id="PR00103">
    <property type="entry name" value="CAMPKINASE"/>
</dbReference>
<dbReference type="CDD" id="cd00038">
    <property type="entry name" value="CAP_ED"/>
    <property type="match status" value="2"/>
</dbReference>
<dbReference type="OrthoDB" id="305756at2"/>
<proteinExistence type="predicted"/>
<feature type="domain" description="Cyclic nucleotide-binding" evidence="1">
    <location>
        <begin position="1"/>
        <end position="107"/>
    </location>
</feature>
<evidence type="ECO:0000313" key="2">
    <source>
        <dbReference type="EMBL" id="EIC02897.1"/>
    </source>
</evidence>
<feature type="domain" description="Cyclic nucleotide-binding" evidence="1">
    <location>
        <begin position="228"/>
        <end position="328"/>
    </location>
</feature>